<evidence type="ECO:0008006" key="3">
    <source>
        <dbReference type="Google" id="ProtNLM"/>
    </source>
</evidence>
<dbReference type="SUPFAM" id="SSF51338">
    <property type="entry name" value="Composite domain of metallo-dependent hydrolases"/>
    <property type="match status" value="1"/>
</dbReference>
<dbReference type="Proteomes" id="UP001596512">
    <property type="component" value="Unassembled WGS sequence"/>
</dbReference>
<comment type="caution">
    <text evidence="1">The sequence shown here is derived from an EMBL/GenBank/DDBJ whole genome shotgun (WGS) entry which is preliminary data.</text>
</comment>
<proteinExistence type="predicted"/>
<organism evidence="1 2">
    <name type="scientific">Actinokineospora soli</name>
    <dbReference type="NCBI Taxonomy" id="1048753"/>
    <lineage>
        <taxon>Bacteria</taxon>
        <taxon>Bacillati</taxon>
        <taxon>Actinomycetota</taxon>
        <taxon>Actinomycetes</taxon>
        <taxon>Pseudonocardiales</taxon>
        <taxon>Pseudonocardiaceae</taxon>
        <taxon>Actinokineospora</taxon>
    </lineage>
</organism>
<evidence type="ECO:0000313" key="2">
    <source>
        <dbReference type="Proteomes" id="UP001596512"/>
    </source>
</evidence>
<sequence>MIDTSVEVIFTGGVVWTGTGRTSALAVRGGRVHAVGAAALACAADEVVDLAGGFLMPAFGDGHAHPVLGGLERQGRG</sequence>
<gene>
    <name evidence="1" type="ORF">ACFQV2_18810</name>
</gene>
<name>A0ABW2TPC5_9PSEU</name>
<protein>
    <recommendedName>
        <fullName evidence="3">Amidohydrolase family protein</fullName>
    </recommendedName>
</protein>
<dbReference type="EMBL" id="JBHTEY010000004">
    <property type="protein sequence ID" value="MFC7615251.1"/>
    <property type="molecule type" value="Genomic_DNA"/>
</dbReference>
<dbReference type="Gene3D" id="2.30.40.10">
    <property type="entry name" value="Urease, subunit C, domain 1"/>
    <property type="match status" value="1"/>
</dbReference>
<dbReference type="InterPro" id="IPR011059">
    <property type="entry name" value="Metal-dep_hydrolase_composite"/>
</dbReference>
<accession>A0ABW2TPC5</accession>
<evidence type="ECO:0000313" key="1">
    <source>
        <dbReference type="EMBL" id="MFC7615251.1"/>
    </source>
</evidence>
<reference evidence="2" key="1">
    <citation type="journal article" date="2019" name="Int. J. Syst. Evol. Microbiol.">
        <title>The Global Catalogue of Microorganisms (GCM) 10K type strain sequencing project: providing services to taxonomists for standard genome sequencing and annotation.</title>
        <authorList>
            <consortium name="The Broad Institute Genomics Platform"/>
            <consortium name="The Broad Institute Genome Sequencing Center for Infectious Disease"/>
            <person name="Wu L."/>
            <person name="Ma J."/>
        </authorList>
    </citation>
    <scope>NUCLEOTIDE SEQUENCE [LARGE SCALE GENOMIC DNA]</scope>
    <source>
        <strain evidence="2">JCM 17695</strain>
    </source>
</reference>
<keyword evidence="2" id="KW-1185">Reference proteome</keyword>